<evidence type="ECO:0000313" key="3">
    <source>
        <dbReference type="Proteomes" id="UP001442494"/>
    </source>
</evidence>
<feature type="transmembrane region" description="Helical" evidence="1">
    <location>
        <begin position="108"/>
        <end position="128"/>
    </location>
</feature>
<organism evidence="2 3">
    <name type="scientific">Funiculus sociatus GB2-A5</name>
    <dbReference type="NCBI Taxonomy" id="2933946"/>
    <lineage>
        <taxon>Bacteria</taxon>
        <taxon>Bacillati</taxon>
        <taxon>Cyanobacteriota</taxon>
        <taxon>Cyanophyceae</taxon>
        <taxon>Coleofasciculales</taxon>
        <taxon>Coleofasciculaceae</taxon>
        <taxon>Funiculus</taxon>
    </lineage>
</organism>
<name>A0ABV0JQZ6_9CYAN</name>
<comment type="caution">
    <text evidence="2">The sequence shown here is derived from an EMBL/GenBank/DDBJ whole genome shotgun (WGS) entry which is preliminary data.</text>
</comment>
<dbReference type="Proteomes" id="UP001442494">
    <property type="component" value="Unassembled WGS sequence"/>
</dbReference>
<feature type="transmembrane region" description="Helical" evidence="1">
    <location>
        <begin position="15"/>
        <end position="35"/>
    </location>
</feature>
<proteinExistence type="predicted"/>
<keyword evidence="1" id="KW-0812">Transmembrane</keyword>
<keyword evidence="1" id="KW-0472">Membrane</keyword>
<accession>A0ABV0JQZ6</accession>
<dbReference type="InterPro" id="IPR021515">
    <property type="entry name" value="DUF3177"/>
</dbReference>
<reference evidence="2 3" key="1">
    <citation type="submission" date="2022-04" db="EMBL/GenBank/DDBJ databases">
        <title>Positive selection, recombination, and allopatry shape intraspecific diversity of widespread and dominant cyanobacteria.</title>
        <authorList>
            <person name="Wei J."/>
            <person name="Shu W."/>
            <person name="Hu C."/>
        </authorList>
    </citation>
    <scope>NUCLEOTIDE SEQUENCE [LARGE SCALE GENOMIC DNA]</scope>
    <source>
        <strain evidence="2 3">GB2-A5</strain>
    </source>
</reference>
<feature type="transmembrane region" description="Helical" evidence="1">
    <location>
        <begin position="42"/>
        <end position="62"/>
    </location>
</feature>
<sequence length="200" mass="23075">MQNDIWFRPLVWMDYRLGVLFTVIIPLILLIWAFVQRADAIVRLLIIYWRVSSLMAIALYLMIPAWPIAFVASFGSRLLVPVSLWFWEDINDDIDDRPLRPLKLALTAWRWAITVYLTLGALAFLPFLSCAFSPGSIKSPFCNVWLEAPRLYKQFFHSGSTTSPQFLGFLGMVGLIIYVLYLSYFVLIRLGKQGRSAMEQ</sequence>
<dbReference type="RefSeq" id="WP_190418161.1">
    <property type="nucleotide sequence ID" value="NZ_JAMPKK010000034.1"/>
</dbReference>
<feature type="transmembrane region" description="Helical" evidence="1">
    <location>
        <begin position="68"/>
        <end position="87"/>
    </location>
</feature>
<keyword evidence="3" id="KW-1185">Reference proteome</keyword>
<dbReference type="Pfam" id="PF11375">
    <property type="entry name" value="DUF3177"/>
    <property type="match status" value="1"/>
</dbReference>
<evidence type="ECO:0000313" key="2">
    <source>
        <dbReference type="EMBL" id="MEP0865901.1"/>
    </source>
</evidence>
<keyword evidence="1" id="KW-1133">Transmembrane helix</keyword>
<feature type="transmembrane region" description="Helical" evidence="1">
    <location>
        <begin position="166"/>
        <end position="188"/>
    </location>
</feature>
<protein>
    <submittedName>
        <fullName evidence="2">DUF3177 family protein</fullName>
    </submittedName>
</protein>
<gene>
    <name evidence="2" type="ORF">NDI37_15645</name>
</gene>
<dbReference type="EMBL" id="JAMPKK010000034">
    <property type="protein sequence ID" value="MEP0865901.1"/>
    <property type="molecule type" value="Genomic_DNA"/>
</dbReference>
<evidence type="ECO:0000256" key="1">
    <source>
        <dbReference type="SAM" id="Phobius"/>
    </source>
</evidence>